<dbReference type="Gene3D" id="3.40.50.10330">
    <property type="entry name" value="Probable inorganic polyphosphate/atp-NAD kinase, domain 1"/>
    <property type="match status" value="1"/>
</dbReference>
<dbReference type="GO" id="GO:0005886">
    <property type="term" value="C:plasma membrane"/>
    <property type="evidence" value="ECO:0007669"/>
    <property type="project" value="TreeGrafter"/>
</dbReference>
<reference evidence="14 15" key="1">
    <citation type="submission" date="2016-02" db="EMBL/GenBank/DDBJ databases">
        <title>Genome sequence of Tissierella creatinophila DSM 6911.</title>
        <authorList>
            <person name="Poehlein A."/>
            <person name="Daniel R."/>
        </authorList>
    </citation>
    <scope>NUCLEOTIDE SEQUENCE [LARGE SCALE GENOMIC DNA]</scope>
    <source>
        <strain evidence="14 15">DSM 6911</strain>
    </source>
</reference>
<evidence type="ECO:0000256" key="1">
    <source>
        <dbReference type="ARBA" id="ARBA00001946"/>
    </source>
</evidence>
<keyword evidence="11" id="KW-0594">Phospholipid biosynthesis</keyword>
<protein>
    <submittedName>
        <fullName evidence="14">Diacylglycerol kinase</fullName>
        <ecNumber evidence="14">2.7.1.107</ecNumber>
    </submittedName>
</protein>
<dbReference type="PROSITE" id="PS50146">
    <property type="entry name" value="DAGK"/>
    <property type="match status" value="1"/>
</dbReference>
<dbReference type="GO" id="GO:0046872">
    <property type="term" value="F:metal ion binding"/>
    <property type="evidence" value="ECO:0007669"/>
    <property type="project" value="UniProtKB-KW"/>
</dbReference>
<gene>
    <name evidence="14" type="primary">dagK_2</name>
    <name evidence="14" type="ORF">TICRE_24880</name>
</gene>
<proteinExistence type="inferred from homology"/>
<dbReference type="Pfam" id="PF00781">
    <property type="entry name" value="DAGK_cat"/>
    <property type="match status" value="1"/>
</dbReference>
<dbReference type="Pfam" id="PF19279">
    <property type="entry name" value="YegS_C"/>
    <property type="match status" value="1"/>
</dbReference>
<dbReference type="NCBIfam" id="TIGR00147">
    <property type="entry name" value="YegS/Rv2252/BmrU family lipid kinase"/>
    <property type="match status" value="1"/>
</dbReference>
<dbReference type="InterPro" id="IPR050187">
    <property type="entry name" value="Lipid_Phosphate_FormReg"/>
</dbReference>
<keyword evidence="4 14" id="KW-0808">Transferase</keyword>
<evidence type="ECO:0000313" key="14">
    <source>
        <dbReference type="EMBL" id="OLS01449.1"/>
    </source>
</evidence>
<name>A0A1U7M2K5_TISCR</name>
<dbReference type="Proteomes" id="UP000186112">
    <property type="component" value="Unassembled WGS sequence"/>
</dbReference>
<keyword evidence="5" id="KW-0479">Metal-binding</keyword>
<comment type="caution">
    <text evidence="14">The sequence shown here is derived from an EMBL/GenBank/DDBJ whole genome shotgun (WGS) entry which is preliminary data.</text>
</comment>
<dbReference type="Gene3D" id="2.60.200.40">
    <property type="match status" value="1"/>
</dbReference>
<dbReference type="OrthoDB" id="142078at2"/>
<keyword evidence="10" id="KW-0443">Lipid metabolism</keyword>
<evidence type="ECO:0000256" key="10">
    <source>
        <dbReference type="ARBA" id="ARBA00023098"/>
    </source>
</evidence>
<evidence type="ECO:0000256" key="7">
    <source>
        <dbReference type="ARBA" id="ARBA00022777"/>
    </source>
</evidence>
<evidence type="ECO:0000256" key="3">
    <source>
        <dbReference type="ARBA" id="ARBA00022516"/>
    </source>
</evidence>
<evidence type="ECO:0000256" key="11">
    <source>
        <dbReference type="ARBA" id="ARBA00023209"/>
    </source>
</evidence>
<evidence type="ECO:0000256" key="9">
    <source>
        <dbReference type="ARBA" id="ARBA00022842"/>
    </source>
</evidence>
<dbReference type="InterPro" id="IPR005218">
    <property type="entry name" value="Diacylglycerol/lipid_kinase"/>
</dbReference>
<dbReference type="InterPro" id="IPR016064">
    <property type="entry name" value="NAD/diacylglycerol_kinase_sf"/>
</dbReference>
<dbReference type="GO" id="GO:0005524">
    <property type="term" value="F:ATP binding"/>
    <property type="evidence" value="ECO:0007669"/>
    <property type="project" value="UniProtKB-KW"/>
</dbReference>
<dbReference type="RefSeq" id="WP_075728563.1">
    <property type="nucleotide sequence ID" value="NZ_LTDM01000066.1"/>
</dbReference>
<dbReference type="InterPro" id="IPR045540">
    <property type="entry name" value="YegS/DAGK_C"/>
</dbReference>
<evidence type="ECO:0000256" key="5">
    <source>
        <dbReference type="ARBA" id="ARBA00022723"/>
    </source>
</evidence>
<evidence type="ECO:0000256" key="4">
    <source>
        <dbReference type="ARBA" id="ARBA00022679"/>
    </source>
</evidence>
<dbReference type="GO" id="GO:0008654">
    <property type="term" value="P:phospholipid biosynthetic process"/>
    <property type="evidence" value="ECO:0007669"/>
    <property type="project" value="UniProtKB-KW"/>
</dbReference>
<keyword evidence="15" id="KW-1185">Reference proteome</keyword>
<comment type="cofactor">
    <cofactor evidence="1">
        <name>Mg(2+)</name>
        <dbReference type="ChEBI" id="CHEBI:18420"/>
    </cofactor>
</comment>
<dbReference type="GO" id="GO:0004143">
    <property type="term" value="F:ATP-dependent diacylglycerol kinase activity"/>
    <property type="evidence" value="ECO:0007669"/>
    <property type="project" value="UniProtKB-EC"/>
</dbReference>
<sequence>MEELFFIINPVAGSGKSLSIKTIIEENMKDYPGGFSISLTKNPKEATQIAYESNINTIIAVGGDGTVTEVAKGIIRRGYGTLGIIPGGTGNDLIKSLGISKDPRDALETIIQGKSMKVDIGLANGHKFLNIGSVGLDAEVTHTAQTIKKQIKSGLSYIFSVFITLIKFKKKDVTIEIDGRSQKKGLVLFAIGNGKYYGGGLKMIPDANLNDGYLHACIVKDVSKFRILTIFPEVFKGTHLRHKKYVETFKCKEVKFYSQQDIYMNLDGEVFSPGKEISFSLADEKLSIIVP</sequence>
<keyword evidence="9" id="KW-0460">Magnesium</keyword>
<evidence type="ECO:0000313" key="15">
    <source>
        <dbReference type="Proteomes" id="UP000186112"/>
    </source>
</evidence>
<evidence type="ECO:0000259" key="13">
    <source>
        <dbReference type="PROSITE" id="PS50146"/>
    </source>
</evidence>
<dbReference type="SUPFAM" id="SSF111331">
    <property type="entry name" value="NAD kinase/diacylglycerol kinase-like"/>
    <property type="match status" value="1"/>
</dbReference>
<dbReference type="InterPro" id="IPR017438">
    <property type="entry name" value="ATP-NAD_kinase_N"/>
</dbReference>
<dbReference type="InterPro" id="IPR001206">
    <property type="entry name" value="Diacylglycerol_kinase_cat_dom"/>
</dbReference>
<keyword evidence="8" id="KW-0067">ATP-binding</keyword>
<dbReference type="EMBL" id="LTDM01000066">
    <property type="protein sequence ID" value="OLS01449.1"/>
    <property type="molecule type" value="Genomic_DNA"/>
</dbReference>
<dbReference type="AlphaFoldDB" id="A0A1U7M2K5"/>
<organism evidence="14 15">
    <name type="scientific">Tissierella creatinophila DSM 6911</name>
    <dbReference type="NCBI Taxonomy" id="1123403"/>
    <lineage>
        <taxon>Bacteria</taxon>
        <taxon>Bacillati</taxon>
        <taxon>Bacillota</taxon>
        <taxon>Tissierellia</taxon>
        <taxon>Tissierellales</taxon>
        <taxon>Tissierellaceae</taxon>
        <taxon>Tissierella</taxon>
    </lineage>
</organism>
<keyword evidence="6" id="KW-0547">Nucleotide-binding</keyword>
<evidence type="ECO:0000256" key="8">
    <source>
        <dbReference type="ARBA" id="ARBA00022840"/>
    </source>
</evidence>
<dbReference type="PANTHER" id="PTHR12358:SF106">
    <property type="entry name" value="LIPID KINASE YEGS"/>
    <property type="match status" value="1"/>
</dbReference>
<keyword evidence="3" id="KW-0444">Lipid biosynthesis</keyword>
<evidence type="ECO:0000256" key="6">
    <source>
        <dbReference type="ARBA" id="ARBA00022741"/>
    </source>
</evidence>
<dbReference type="EC" id="2.7.1.107" evidence="14"/>
<dbReference type="SMART" id="SM00046">
    <property type="entry name" value="DAGKc"/>
    <property type="match status" value="1"/>
</dbReference>
<dbReference type="PANTHER" id="PTHR12358">
    <property type="entry name" value="SPHINGOSINE KINASE"/>
    <property type="match status" value="1"/>
</dbReference>
<evidence type="ECO:0000256" key="12">
    <source>
        <dbReference type="ARBA" id="ARBA00023264"/>
    </source>
</evidence>
<keyword evidence="12" id="KW-1208">Phospholipid metabolism</keyword>
<comment type="similarity">
    <text evidence="2">Belongs to the diacylglycerol/lipid kinase family.</text>
</comment>
<accession>A0A1U7M2K5</accession>
<keyword evidence="7 14" id="KW-0418">Kinase</keyword>
<feature type="domain" description="DAGKc" evidence="13">
    <location>
        <begin position="1"/>
        <end position="127"/>
    </location>
</feature>
<evidence type="ECO:0000256" key="2">
    <source>
        <dbReference type="ARBA" id="ARBA00005983"/>
    </source>
</evidence>